<evidence type="ECO:0000259" key="5">
    <source>
        <dbReference type="PROSITE" id="PS50075"/>
    </source>
</evidence>
<evidence type="ECO:0000313" key="6">
    <source>
        <dbReference type="EMBL" id="AKG46504.1"/>
    </source>
</evidence>
<reference evidence="6" key="1">
    <citation type="submission" date="2019-08" db="EMBL/GenBank/DDBJ databases">
        <title>Complete genome sequence of a mangrove-derived Streptomyces xiamenensis.</title>
        <authorList>
            <person name="Xu J."/>
        </authorList>
    </citation>
    <scope>NUCLEOTIDE SEQUENCE</scope>
    <source>
        <strain evidence="6">318</strain>
    </source>
</reference>
<dbReference type="InterPro" id="IPR009081">
    <property type="entry name" value="PP-bd_ACP"/>
</dbReference>
<evidence type="ECO:0000256" key="4">
    <source>
        <dbReference type="SAM" id="Phobius"/>
    </source>
</evidence>
<dbReference type="GO" id="GO:0043041">
    <property type="term" value="P:amino acid activation for nonribosomal peptide biosynthetic process"/>
    <property type="evidence" value="ECO:0007669"/>
    <property type="project" value="TreeGrafter"/>
</dbReference>
<dbReference type="STRING" id="408015.SXIM_51200"/>
<keyword evidence="7" id="KW-1185">Reference proteome</keyword>
<protein>
    <submittedName>
        <fullName evidence="6">Non-ribosomal peptide synthetase</fullName>
    </submittedName>
</protein>
<dbReference type="InterPro" id="IPR045851">
    <property type="entry name" value="AMP-bd_C_sf"/>
</dbReference>
<keyword evidence="4" id="KW-1133">Transmembrane helix</keyword>
<evidence type="ECO:0000256" key="3">
    <source>
        <dbReference type="SAM" id="MobiDB-lite"/>
    </source>
</evidence>
<dbReference type="InterPro" id="IPR020845">
    <property type="entry name" value="AMP-binding_CS"/>
</dbReference>
<dbReference type="Gene3D" id="2.160.10.10">
    <property type="entry name" value="Hexapeptide repeat proteins"/>
    <property type="match status" value="3"/>
</dbReference>
<dbReference type="PROSITE" id="PS00455">
    <property type="entry name" value="AMP_BINDING"/>
    <property type="match status" value="1"/>
</dbReference>
<dbReference type="EMBL" id="CP009922">
    <property type="protein sequence ID" value="AKG46504.1"/>
    <property type="molecule type" value="Genomic_DNA"/>
</dbReference>
<feature type="region of interest" description="Disordered" evidence="3">
    <location>
        <begin position="571"/>
        <end position="601"/>
    </location>
</feature>
<proteinExistence type="predicted"/>
<dbReference type="SUPFAM" id="SSF56801">
    <property type="entry name" value="Acetyl-CoA synthetase-like"/>
    <property type="match status" value="1"/>
</dbReference>
<dbReference type="PANTHER" id="PTHR45527">
    <property type="entry name" value="NONRIBOSOMAL PEPTIDE SYNTHETASE"/>
    <property type="match status" value="1"/>
</dbReference>
<dbReference type="GO" id="GO:0005737">
    <property type="term" value="C:cytoplasm"/>
    <property type="evidence" value="ECO:0007669"/>
    <property type="project" value="TreeGrafter"/>
</dbReference>
<dbReference type="PROSITE" id="PS50075">
    <property type="entry name" value="CARRIER"/>
    <property type="match status" value="1"/>
</dbReference>
<dbReference type="SUPFAM" id="SSF51161">
    <property type="entry name" value="Trimeric LpxA-like enzymes"/>
    <property type="match status" value="3"/>
</dbReference>
<feature type="transmembrane region" description="Helical" evidence="4">
    <location>
        <begin position="652"/>
        <end position="673"/>
    </location>
</feature>
<dbReference type="SUPFAM" id="SSF47336">
    <property type="entry name" value="ACP-like"/>
    <property type="match status" value="1"/>
</dbReference>
<feature type="transmembrane region" description="Helical" evidence="4">
    <location>
        <begin position="844"/>
        <end position="863"/>
    </location>
</feature>
<dbReference type="Gene3D" id="3.40.50.12780">
    <property type="entry name" value="N-terminal domain of ligase-like"/>
    <property type="match status" value="1"/>
</dbReference>
<keyword evidence="4" id="KW-0472">Membrane</keyword>
<dbReference type="CDD" id="cd05930">
    <property type="entry name" value="A_NRPS"/>
    <property type="match status" value="1"/>
</dbReference>
<dbReference type="NCBIfam" id="TIGR02353">
    <property type="entry name" value="NRPS_term_dom"/>
    <property type="match status" value="1"/>
</dbReference>
<dbReference type="InterPro" id="IPR036736">
    <property type="entry name" value="ACP-like_sf"/>
</dbReference>
<evidence type="ECO:0000256" key="1">
    <source>
        <dbReference type="ARBA" id="ARBA00022450"/>
    </source>
</evidence>
<dbReference type="HOGENOM" id="CLU_002751_1_0_11"/>
<keyword evidence="4" id="KW-0812">Transmembrane</keyword>
<dbReference type="GO" id="GO:0044550">
    <property type="term" value="P:secondary metabolite biosynthetic process"/>
    <property type="evidence" value="ECO:0007669"/>
    <property type="project" value="TreeGrafter"/>
</dbReference>
<feature type="transmembrane region" description="Helical" evidence="4">
    <location>
        <begin position="1086"/>
        <end position="1107"/>
    </location>
</feature>
<evidence type="ECO:0000256" key="2">
    <source>
        <dbReference type="ARBA" id="ARBA00022553"/>
    </source>
</evidence>
<dbReference type="GO" id="GO:0031177">
    <property type="term" value="F:phosphopantetheine binding"/>
    <property type="evidence" value="ECO:0007669"/>
    <property type="project" value="InterPro"/>
</dbReference>
<dbReference type="InterPro" id="IPR011004">
    <property type="entry name" value="Trimer_LpxA-like_sf"/>
</dbReference>
<dbReference type="NCBIfam" id="TIGR01733">
    <property type="entry name" value="AA-adenyl-dom"/>
    <property type="match status" value="1"/>
</dbReference>
<dbReference type="PANTHER" id="PTHR45527:SF1">
    <property type="entry name" value="FATTY ACID SYNTHASE"/>
    <property type="match status" value="1"/>
</dbReference>
<dbReference type="Gene3D" id="3.30.300.30">
    <property type="match status" value="1"/>
</dbReference>
<dbReference type="KEGG" id="sxi:SXIM_51200"/>
<name>A0A0F7G0I4_9ACTN</name>
<dbReference type="InterPro" id="IPR020806">
    <property type="entry name" value="PKS_PP-bd"/>
</dbReference>
<organism evidence="6 7">
    <name type="scientific">Streptomyces xiamenensis</name>
    <dbReference type="NCBI Taxonomy" id="408015"/>
    <lineage>
        <taxon>Bacteria</taxon>
        <taxon>Bacillati</taxon>
        <taxon>Actinomycetota</taxon>
        <taxon>Actinomycetes</taxon>
        <taxon>Kitasatosporales</taxon>
        <taxon>Streptomycetaceae</taxon>
        <taxon>Streptomyces</taxon>
    </lineage>
</organism>
<dbReference type="InterPro" id="IPR042099">
    <property type="entry name" value="ANL_N_sf"/>
</dbReference>
<dbReference type="PATRIC" id="fig|408015.6.peg.5185"/>
<dbReference type="InterPro" id="IPR012728">
    <property type="entry name" value="Pls/PosA_C"/>
</dbReference>
<dbReference type="Pfam" id="PF00501">
    <property type="entry name" value="AMP-binding"/>
    <property type="match status" value="1"/>
</dbReference>
<feature type="transmembrane region" description="Helical" evidence="4">
    <location>
        <begin position="1113"/>
        <end position="1141"/>
    </location>
</feature>
<dbReference type="Proteomes" id="UP000034034">
    <property type="component" value="Chromosome"/>
</dbReference>
<feature type="compositionally biased region" description="Pro residues" evidence="3">
    <location>
        <begin position="578"/>
        <end position="601"/>
    </location>
</feature>
<gene>
    <name evidence="6" type="ORF">SXIM_51200</name>
</gene>
<feature type="transmembrane region" description="Helical" evidence="4">
    <location>
        <begin position="883"/>
        <end position="907"/>
    </location>
</feature>
<dbReference type="Gene3D" id="1.10.1200.10">
    <property type="entry name" value="ACP-like"/>
    <property type="match status" value="1"/>
</dbReference>
<evidence type="ECO:0000313" key="7">
    <source>
        <dbReference type="Proteomes" id="UP000034034"/>
    </source>
</evidence>
<dbReference type="InterPro" id="IPR000873">
    <property type="entry name" value="AMP-dep_synth/lig_dom"/>
</dbReference>
<keyword evidence="2" id="KW-0597">Phosphoprotein</keyword>
<dbReference type="Pfam" id="PF00550">
    <property type="entry name" value="PP-binding"/>
    <property type="match status" value="1"/>
</dbReference>
<accession>A0A0F7G0I4</accession>
<dbReference type="SMART" id="SM00823">
    <property type="entry name" value="PKS_PP"/>
    <property type="match status" value="1"/>
</dbReference>
<feature type="transmembrane region" description="Helical" evidence="4">
    <location>
        <begin position="627"/>
        <end position="646"/>
    </location>
</feature>
<feature type="domain" description="Carrier" evidence="5">
    <location>
        <begin position="505"/>
        <end position="578"/>
    </location>
</feature>
<keyword evidence="1" id="KW-0596">Phosphopantetheine</keyword>
<dbReference type="GO" id="GO:0017000">
    <property type="term" value="P:antibiotic biosynthetic process"/>
    <property type="evidence" value="ECO:0007669"/>
    <property type="project" value="UniProtKB-ARBA"/>
</dbReference>
<sequence>MYRSAPPARERTLLDVLRESVTRWPEAIALDDGGEPLSYRDLDRRVTEVARRLHRAGVGAGDRVGVRIPSGGADLYIGVLGVLTAGAAYVPVDAEDPAERAELVWREAGVCAVLGPGGRAAAVPGTPPGGLPRAPEPADDAWIIFTSGSTGKPKGVAITHRSAAAFADAEAALFVPDAPIGPGDRVLAGLSVGFDASCEEMWLAWRHGAALVPAPRALVRTGAELGPWLGERRITVVSTVPSLAALWSADMLAGVRLLIVGGEACPPEVVRRFARDGREVWNTYGPTEATVVACAAQLHDGEPVRIGLPLNGWELAVTDRDGVPVPCGESGELVIGGVGLGRYLDTDKDAERFAPLPALGWQRAYRSGDLVRATPEGLEFTGRADDQIKIGGRRVELGEIDAALLALPQVSAAAATVRRTPGGLDVLVGYLVPSHGDPGRFDRADALRRLRETLPAALVPRLAVLPCFPLKSSGKVDRAALPWPLPAGVPGPGHEPGAGAGAGAGHTDPVTHRLLGLWSDLLGVQAGPEDDFFDQGGTSLAAARLISALREHHPHISVADLYRHPTPGALRTLLTEKPPAPPAPRAPQPPSATGPAPAAAPPRTPWWTGCLQLAAQPLLHAVAGLRWLLAIALAGTALTAAGYQGWLPTLPWWLLIPGYALLFTLPGKVLLAAGGVRLLRGTRLTPGELPRGGGAHLRLWAAERLVTALGLTTITGTPLVVWYARLLGCRVGQRVDLRALPPVTGLGTFGDGCAVEPEADLAGWWLDGEVVRIGPVAVGAGARVGARVTLLPGAEVGAGAEVLPGGSLAARVPAGECWGGSPAVRQPAEYTWPAARGTRSRGWALGYALTPALRALLLWVAWVPSLVLAHALPSTGGTAELTLRLPVLVVLGMVCHALFLTLAVRLAGRSLRPGVHRVDSLPAWAAWLVHDLMDTSRRTLFPLYASLFTPLWLRMQGARIGRCVEASTVLALPRLLRVRDGAFLADQVLAAPYELRGGWLRLGISRVGERAFVGNSGLVGPGRRVGDGALVGVLTDTPERVPAGSSWLGNPAMRLRRVAETHDVARTYAPPPALYAARAAVELCRAVPLLLAGLLRLATLAVLLLVWSAGPTWLLPVVCGPLLWAAGLAAGALTTAAKWVLMGRFRPGRHPLWSPFVWRNELYDCFVEVLAVPWMVQPATGTPLLNWWLRSLGVRVGRGVWCESHWLPEPDLVRLGAGAAVNRGCVLQTHLFHDRVMRLEPVVVGGSATVGPHSITLPGSEVGAGTSVGAGSLLMAAERLPGDGRWQGNPVRPVPAG</sequence>
<dbReference type="InterPro" id="IPR010071">
    <property type="entry name" value="AA_adenyl_dom"/>
</dbReference>